<dbReference type="InterPro" id="IPR036875">
    <property type="entry name" value="Znf_CCHC_sf"/>
</dbReference>
<dbReference type="Gene3D" id="4.10.60.10">
    <property type="entry name" value="Zinc finger, CCHC-type"/>
    <property type="match status" value="1"/>
</dbReference>
<feature type="domain" description="CCHC-type" evidence="2">
    <location>
        <begin position="378"/>
        <end position="394"/>
    </location>
</feature>
<dbReference type="EnsemblMetazoa" id="XM_031925251">
    <property type="protein sequence ID" value="XP_031781111"/>
    <property type="gene ID" value="LOC107981214"/>
</dbReference>
<protein>
    <recommendedName>
        <fullName evidence="2">CCHC-type domain-containing protein</fullName>
    </recommendedName>
</protein>
<feature type="region of interest" description="Disordered" evidence="1">
    <location>
        <begin position="385"/>
        <end position="447"/>
    </location>
</feature>
<evidence type="ECO:0000313" key="3">
    <source>
        <dbReference type="EnsemblMetazoa" id="XP_031781111"/>
    </source>
</evidence>
<dbReference type="Proteomes" id="UP000002358">
    <property type="component" value="Unassembled WGS sequence"/>
</dbReference>
<dbReference type="GeneID" id="107981214"/>
<feature type="compositionally biased region" description="Basic and acidic residues" evidence="1">
    <location>
        <begin position="331"/>
        <end position="352"/>
    </location>
</feature>
<organism evidence="3 4">
    <name type="scientific">Nasonia vitripennis</name>
    <name type="common">Parasitic wasp</name>
    <dbReference type="NCBI Taxonomy" id="7425"/>
    <lineage>
        <taxon>Eukaryota</taxon>
        <taxon>Metazoa</taxon>
        <taxon>Ecdysozoa</taxon>
        <taxon>Arthropoda</taxon>
        <taxon>Hexapoda</taxon>
        <taxon>Insecta</taxon>
        <taxon>Pterygota</taxon>
        <taxon>Neoptera</taxon>
        <taxon>Endopterygota</taxon>
        <taxon>Hymenoptera</taxon>
        <taxon>Apocrita</taxon>
        <taxon>Proctotrupomorpha</taxon>
        <taxon>Chalcidoidea</taxon>
        <taxon>Pteromalidae</taxon>
        <taxon>Pteromalinae</taxon>
        <taxon>Nasonia</taxon>
    </lineage>
</organism>
<dbReference type="GO" id="GO:0003676">
    <property type="term" value="F:nucleic acid binding"/>
    <property type="evidence" value="ECO:0007669"/>
    <property type="project" value="InterPro"/>
</dbReference>
<sequence length="447" mass="51018">MHFSASKRDYEEAAKKLKDAYLTEDYAFKHAVYLVQKKGHLFLITENFEDLRIDANLFTMEELAAPIAVVKNTRDRTILLREPPSCSTDLIEMSPTNLGQDKEAITWKTANKMISYMSKQEVTMKALAESMDTLVKCSVRNTDAIVKLSNHYRAAQCNVMPAVKAIKERSAEGTVKPADKSLFHSVGAQTNPVLRASEGRSINKLLCSTKIYSPLLKNNQVMEKAKVPDVSAIGLVDTDEDERPRKRLNVTTPVGHWTQEQQQEESWDEDPMAQSMLDKHAYKDWRKEATEHLGKGHKNLRLSPRHEIDASKSKDSSSQAMMTSQSRTPSRSRENSREKEISTNMPHRERSKSPIRKRCERCGSLDHIRVDCKHKDPKCFNCNQFGHIASGRPEPRKRRGGASQATKRQSRRSDSKSPRRNHQRSASRSPATKVRRHRSLTPRREKE</sequence>
<dbReference type="AlphaFoldDB" id="A0A7M7Q3P6"/>
<dbReference type="Pfam" id="PF00098">
    <property type="entry name" value="zf-CCHC"/>
    <property type="match status" value="1"/>
</dbReference>
<feature type="compositionally biased region" description="Basic and acidic residues" evidence="1">
    <location>
        <begin position="304"/>
        <end position="315"/>
    </location>
</feature>
<dbReference type="InterPro" id="IPR001878">
    <property type="entry name" value="Znf_CCHC"/>
</dbReference>
<keyword evidence="4" id="KW-1185">Reference proteome</keyword>
<feature type="compositionally biased region" description="Acidic residues" evidence="1">
    <location>
        <begin position="262"/>
        <end position="271"/>
    </location>
</feature>
<dbReference type="GO" id="GO:0008270">
    <property type="term" value="F:zinc ion binding"/>
    <property type="evidence" value="ECO:0007669"/>
    <property type="project" value="InterPro"/>
</dbReference>
<feature type="region of interest" description="Disordered" evidence="1">
    <location>
        <begin position="293"/>
        <end position="354"/>
    </location>
</feature>
<dbReference type="SMART" id="SM00343">
    <property type="entry name" value="ZnF_C2HC"/>
    <property type="match status" value="2"/>
</dbReference>
<evidence type="ECO:0000259" key="2">
    <source>
        <dbReference type="SMART" id="SM00343"/>
    </source>
</evidence>
<proteinExistence type="predicted"/>
<evidence type="ECO:0000313" key="4">
    <source>
        <dbReference type="Proteomes" id="UP000002358"/>
    </source>
</evidence>
<reference evidence="3" key="1">
    <citation type="submission" date="2021-01" db="UniProtKB">
        <authorList>
            <consortium name="EnsemblMetazoa"/>
        </authorList>
    </citation>
    <scope>IDENTIFICATION</scope>
</reference>
<feature type="domain" description="CCHC-type" evidence="2">
    <location>
        <begin position="358"/>
        <end position="374"/>
    </location>
</feature>
<dbReference type="SUPFAM" id="SSF57756">
    <property type="entry name" value="Retrovirus zinc finger-like domains"/>
    <property type="match status" value="1"/>
</dbReference>
<dbReference type="RefSeq" id="XP_031781111.1">
    <property type="nucleotide sequence ID" value="XM_031925251.1"/>
</dbReference>
<feature type="region of interest" description="Disordered" evidence="1">
    <location>
        <begin position="244"/>
        <end position="271"/>
    </location>
</feature>
<name>A0A7M7Q3P6_NASVI</name>
<evidence type="ECO:0000256" key="1">
    <source>
        <dbReference type="SAM" id="MobiDB-lite"/>
    </source>
</evidence>
<accession>A0A7M7Q3P6</accession>